<gene>
    <name evidence="4" type="ORF">Bathy09g04200</name>
</gene>
<dbReference type="InterPro" id="IPR001345">
    <property type="entry name" value="PG/BPGM_mutase_AS"/>
</dbReference>
<dbReference type="PANTHER" id="PTHR46192">
    <property type="entry name" value="BROAD-RANGE ACID PHOSPHATASE DET1"/>
    <property type="match status" value="1"/>
</dbReference>
<sequence length="395" mass="45059">MTTTTTTTAAFSLSFLKRQKERRRVNVRGRRGGGKVVLNSITPSTTETTNQSGDEPTSRVNTTNTKNNIQLSVDERSLDYRAPGFTVGENVSTSKRVLPKRIILIRHGESQGNIDETAYQNTPDWQIRLTEKGREQAEQTGKMLREMLERDKIEEPEKDPKVFFYISPYRRSKETAAGIAQSLDPEMIIGVREEPQLREQDFGNFQDGQMIKTKNERQAFGRFFYRFPDGESGADVYDRMTIFEDHMVRDIDNGRFSGSTNMVLCTHGLTLRIFLMRWFHWTVAEYERITNPANSVPIILERREEDWTVVNCEPDWDNMFGDGDEDADLCAHHAVHTKECYELTESSMAALEGCTDDMCTMILPEECWERALNLGVSDATECSINGGAVSWKPTS</sequence>
<feature type="compositionally biased region" description="Polar residues" evidence="3">
    <location>
        <begin position="39"/>
        <end position="63"/>
    </location>
</feature>
<dbReference type="CDD" id="cd07067">
    <property type="entry name" value="HP_PGM_like"/>
    <property type="match status" value="1"/>
</dbReference>
<evidence type="ECO:0008006" key="6">
    <source>
        <dbReference type="Google" id="ProtNLM"/>
    </source>
</evidence>
<dbReference type="PROSITE" id="PS00175">
    <property type="entry name" value="PG_MUTASE"/>
    <property type="match status" value="1"/>
</dbReference>
<protein>
    <recommendedName>
        <fullName evidence="6">Phosphoglycerate mutase</fullName>
    </recommendedName>
</protein>
<dbReference type="eggNOG" id="ENOG502QQ8J">
    <property type="taxonomic scope" value="Eukaryota"/>
</dbReference>
<evidence type="ECO:0000313" key="5">
    <source>
        <dbReference type="Proteomes" id="UP000198341"/>
    </source>
</evidence>
<dbReference type="STRING" id="41875.K8FIC9"/>
<feature type="compositionally biased region" description="Basic residues" evidence="3">
    <location>
        <begin position="23"/>
        <end position="33"/>
    </location>
</feature>
<evidence type="ECO:0000256" key="3">
    <source>
        <dbReference type="SAM" id="MobiDB-lite"/>
    </source>
</evidence>
<dbReference type="EMBL" id="FO082270">
    <property type="protein sequence ID" value="CCO66649.1"/>
    <property type="molecule type" value="Genomic_DNA"/>
</dbReference>
<feature type="active site" description="Tele-phosphohistidine intermediate" evidence="1">
    <location>
        <position position="107"/>
    </location>
</feature>
<organism evidence="4 5">
    <name type="scientific">Bathycoccus prasinos</name>
    <dbReference type="NCBI Taxonomy" id="41875"/>
    <lineage>
        <taxon>Eukaryota</taxon>
        <taxon>Viridiplantae</taxon>
        <taxon>Chlorophyta</taxon>
        <taxon>Mamiellophyceae</taxon>
        <taxon>Mamiellales</taxon>
        <taxon>Bathycoccaceae</taxon>
        <taxon>Bathycoccus</taxon>
    </lineage>
</organism>
<dbReference type="SMART" id="SM00855">
    <property type="entry name" value="PGAM"/>
    <property type="match status" value="1"/>
</dbReference>
<evidence type="ECO:0000256" key="2">
    <source>
        <dbReference type="PIRSR" id="PIRSR613078-2"/>
    </source>
</evidence>
<evidence type="ECO:0000313" key="4">
    <source>
        <dbReference type="EMBL" id="CCO66649.1"/>
    </source>
</evidence>
<dbReference type="GO" id="GO:0003824">
    <property type="term" value="F:catalytic activity"/>
    <property type="evidence" value="ECO:0007669"/>
    <property type="project" value="InterPro"/>
</dbReference>
<evidence type="ECO:0000256" key="1">
    <source>
        <dbReference type="PIRSR" id="PIRSR613078-1"/>
    </source>
</evidence>
<dbReference type="GeneID" id="19013926"/>
<dbReference type="InterPro" id="IPR013078">
    <property type="entry name" value="His_Pase_superF_clade-1"/>
</dbReference>
<dbReference type="RefSeq" id="XP_007511089.1">
    <property type="nucleotide sequence ID" value="XM_007511027.1"/>
</dbReference>
<dbReference type="InterPro" id="IPR052765">
    <property type="entry name" value="PGM-Related"/>
</dbReference>
<dbReference type="KEGG" id="bpg:Bathy09g04200"/>
<proteinExistence type="predicted"/>
<keyword evidence="5" id="KW-1185">Reference proteome</keyword>
<name>K8FIC9_9CHLO</name>
<feature type="binding site" evidence="2">
    <location>
        <begin position="106"/>
        <end position="113"/>
    </location>
    <ligand>
        <name>substrate</name>
    </ligand>
</feature>
<feature type="region of interest" description="Disordered" evidence="3">
    <location>
        <begin position="23"/>
        <end position="63"/>
    </location>
</feature>
<dbReference type="OrthoDB" id="10261749at2759"/>
<accession>K8FIC9</accession>
<feature type="active site" description="Proton donor/acceptor" evidence="1">
    <location>
        <position position="199"/>
    </location>
</feature>
<dbReference type="SUPFAM" id="SSF53254">
    <property type="entry name" value="Phosphoglycerate mutase-like"/>
    <property type="match status" value="1"/>
</dbReference>
<dbReference type="InterPro" id="IPR029033">
    <property type="entry name" value="His_PPase_superfam"/>
</dbReference>
<dbReference type="Proteomes" id="UP000198341">
    <property type="component" value="Chromosome 9"/>
</dbReference>
<dbReference type="Gene3D" id="3.40.50.1240">
    <property type="entry name" value="Phosphoglycerate mutase-like"/>
    <property type="match status" value="1"/>
</dbReference>
<feature type="binding site" evidence="2">
    <location>
        <position position="171"/>
    </location>
    <ligand>
        <name>substrate</name>
    </ligand>
</feature>
<reference evidence="4 5" key="1">
    <citation type="submission" date="2011-10" db="EMBL/GenBank/DDBJ databases">
        <authorList>
            <person name="Genoscope - CEA"/>
        </authorList>
    </citation>
    <scope>NUCLEOTIDE SEQUENCE [LARGE SCALE GENOMIC DNA]</scope>
    <source>
        <strain evidence="4 5">RCC 1105</strain>
    </source>
</reference>
<dbReference type="Pfam" id="PF00300">
    <property type="entry name" value="His_Phos_1"/>
    <property type="match status" value="1"/>
</dbReference>
<dbReference type="AlphaFoldDB" id="K8FIC9"/>